<keyword evidence="2" id="KW-1185">Reference proteome</keyword>
<reference evidence="1 2" key="1">
    <citation type="submission" date="2012-12" db="EMBL/GenBank/DDBJ databases">
        <authorList>
            <person name="Sencilo A."/>
            <person name="Jacobs-Sera D."/>
            <person name="Russell D.A."/>
            <person name="Ko C."/>
            <person name="Atanasova N."/>
            <person name="Osterlund E."/>
            <person name="Oksanen H.M."/>
            <person name="Bamford D.H."/>
            <person name="Hatfull G.F."/>
            <person name="Roine E."/>
            <person name="Hendrix R.W."/>
        </authorList>
    </citation>
    <scope>NUCLEOTIDE SEQUENCE [LARGE SCALE GENOMIC DNA]</scope>
</reference>
<dbReference type="KEGG" id="vg:16194207"/>
<dbReference type="RefSeq" id="YP_008058704.1">
    <property type="nucleotide sequence ID" value="NC_021322.1"/>
</dbReference>
<protein>
    <submittedName>
        <fullName evidence="1">Uncharacterized protein</fullName>
    </submittedName>
</protein>
<evidence type="ECO:0000313" key="1">
    <source>
        <dbReference type="EMBL" id="AGM11270.1"/>
    </source>
</evidence>
<name>R4T8P6_9CAUD</name>
<gene>
    <name evidence="1" type="primary">14</name>
    <name evidence="1" type="ORF">HHTV1_14</name>
</gene>
<dbReference type="Proteomes" id="UP000203449">
    <property type="component" value="Segment"/>
</dbReference>
<organism evidence="1 2">
    <name type="scientific">Haloarcula hispanica tailed virus 1</name>
    <dbReference type="NCBI Taxonomy" id="1273750"/>
    <lineage>
        <taxon>Viruses</taxon>
        <taxon>Duplodnaviria</taxon>
        <taxon>Heunggongvirae</taxon>
        <taxon>Uroviricota</taxon>
        <taxon>Caudoviricetes</taxon>
        <taxon>Madisaviridae</taxon>
        <taxon>Clampvirus</taxon>
        <taxon>Clampvirus italiense</taxon>
        <taxon>Clampvirus HHTV1</taxon>
    </lineage>
</organism>
<evidence type="ECO:0000313" key="2">
    <source>
        <dbReference type="Proteomes" id="UP000203449"/>
    </source>
</evidence>
<dbReference type="GeneID" id="16194207"/>
<accession>R4T8P6</accession>
<dbReference type="EMBL" id="KC292025">
    <property type="protein sequence ID" value="AGM11270.1"/>
    <property type="molecule type" value="Genomic_DNA"/>
</dbReference>
<proteinExistence type="predicted"/>
<sequence length="95" mass="10704">MIRFGIRDGGTPAGVLAVDQDGVRVESWRLKDRSVPEALDQFDDLEQIEAGQRAENRMGQGITEPEQWVPADQQEVVRAVSAFLHQRGFNLVRDQ</sequence>